<name>A0A4R5K7V3_9MICC</name>
<dbReference type="RefSeq" id="WP_133206300.1">
    <property type="nucleotide sequence ID" value="NZ_SMRU01000032.1"/>
</dbReference>
<accession>A0A4R5K7V3</accession>
<keyword evidence="2 7" id="KW-0813">Transport</keyword>
<feature type="transmembrane region" description="Helical" evidence="7">
    <location>
        <begin position="21"/>
        <end position="41"/>
    </location>
</feature>
<dbReference type="GO" id="GO:0005886">
    <property type="term" value="C:plasma membrane"/>
    <property type="evidence" value="ECO:0007669"/>
    <property type="project" value="UniProtKB-SubCell"/>
</dbReference>
<dbReference type="Gene3D" id="1.10.3720.10">
    <property type="entry name" value="MetI-like"/>
    <property type="match status" value="1"/>
</dbReference>
<dbReference type="OrthoDB" id="3524874at2"/>
<dbReference type="GO" id="GO:0055085">
    <property type="term" value="P:transmembrane transport"/>
    <property type="evidence" value="ECO:0007669"/>
    <property type="project" value="InterPro"/>
</dbReference>
<keyword evidence="4 7" id="KW-0812">Transmembrane</keyword>
<evidence type="ECO:0000256" key="3">
    <source>
        <dbReference type="ARBA" id="ARBA00022475"/>
    </source>
</evidence>
<comment type="subcellular location">
    <subcellularLocation>
        <location evidence="1 7">Cell membrane</location>
        <topology evidence="1 7">Multi-pass membrane protein</topology>
    </subcellularLocation>
</comment>
<feature type="transmembrane region" description="Helical" evidence="7">
    <location>
        <begin position="152"/>
        <end position="176"/>
    </location>
</feature>
<feature type="transmembrane region" description="Helical" evidence="7">
    <location>
        <begin position="252"/>
        <end position="273"/>
    </location>
</feature>
<dbReference type="PANTHER" id="PTHR43744">
    <property type="entry name" value="ABC TRANSPORTER PERMEASE PROTEIN MG189-RELATED-RELATED"/>
    <property type="match status" value="1"/>
</dbReference>
<dbReference type="AlphaFoldDB" id="A0A4R5K7V3"/>
<feature type="domain" description="ABC transmembrane type-1" evidence="8">
    <location>
        <begin position="86"/>
        <end position="273"/>
    </location>
</feature>
<comment type="caution">
    <text evidence="9">The sequence shown here is derived from an EMBL/GenBank/DDBJ whole genome shotgun (WGS) entry which is preliminary data.</text>
</comment>
<evidence type="ECO:0000313" key="9">
    <source>
        <dbReference type="EMBL" id="TDF91193.1"/>
    </source>
</evidence>
<comment type="similarity">
    <text evidence="7">Belongs to the binding-protein-dependent transport system permease family.</text>
</comment>
<keyword evidence="3" id="KW-1003">Cell membrane</keyword>
<keyword evidence="6 7" id="KW-0472">Membrane</keyword>
<dbReference type="PROSITE" id="PS50928">
    <property type="entry name" value="ABC_TM1"/>
    <property type="match status" value="1"/>
</dbReference>
<evidence type="ECO:0000256" key="2">
    <source>
        <dbReference type="ARBA" id="ARBA00022448"/>
    </source>
</evidence>
<keyword evidence="5 7" id="KW-1133">Transmembrane helix</keyword>
<sequence>MSTAPTTARRNAQRTARRIRDYIILTVLALVFIAPIYYLIIGSFKPSQEVLAGFSGFLPTDLSFANYGSVIASLSSDSTGYFYQFMLNSFLISAAIVAGGLIVNSMAAYSFARLRWRGRDRVFVVVILLVIVPFQAVAIPLVYLLAGMRDTLFVQIIPFIANAFSIYLFYTFFLGLPTSIEEAARLDGLGPAGTFFRIVVPISRPVFATVAILTFLSSWGQFLWPSLTTSDPAVRPLPLEMSVFSGQSPVDWGSVFAFGTLLVLPILVVFLAFQRFFVQSVAGSAVKG</sequence>
<reference evidence="9 10" key="1">
    <citation type="submission" date="2019-03" db="EMBL/GenBank/DDBJ databases">
        <title>Whole genome sequence of Arthrobacter sp JH1-1.</title>
        <authorList>
            <person name="Trinh H.N."/>
        </authorList>
    </citation>
    <scope>NUCLEOTIDE SEQUENCE [LARGE SCALE GENOMIC DNA]</scope>
    <source>
        <strain evidence="9 10">JH1-1</strain>
    </source>
</reference>
<gene>
    <name evidence="9" type="ORF">E1809_21535</name>
</gene>
<dbReference type="Proteomes" id="UP000295511">
    <property type="component" value="Unassembled WGS sequence"/>
</dbReference>
<feature type="transmembrane region" description="Helical" evidence="7">
    <location>
        <begin position="206"/>
        <end position="224"/>
    </location>
</feature>
<keyword evidence="10" id="KW-1185">Reference proteome</keyword>
<dbReference type="InterPro" id="IPR000515">
    <property type="entry name" value="MetI-like"/>
</dbReference>
<evidence type="ECO:0000313" key="10">
    <source>
        <dbReference type="Proteomes" id="UP000295511"/>
    </source>
</evidence>
<feature type="transmembrane region" description="Helical" evidence="7">
    <location>
        <begin position="123"/>
        <end position="146"/>
    </location>
</feature>
<protein>
    <submittedName>
        <fullName evidence="9">Carbohydrate ABC transporter permease</fullName>
    </submittedName>
</protein>
<dbReference type="SUPFAM" id="SSF161098">
    <property type="entry name" value="MetI-like"/>
    <property type="match status" value="1"/>
</dbReference>
<dbReference type="EMBL" id="SMRU01000032">
    <property type="protein sequence ID" value="TDF91193.1"/>
    <property type="molecule type" value="Genomic_DNA"/>
</dbReference>
<proteinExistence type="inferred from homology"/>
<organism evidence="9 10">
    <name type="scientific">Arthrobacter terricola</name>
    <dbReference type="NCBI Taxonomy" id="2547396"/>
    <lineage>
        <taxon>Bacteria</taxon>
        <taxon>Bacillati</taxon>
        <taxon>Actinomycetota</taxon>
        <taxon>Actinomycetes</taxon>
        <taxon>Micrococcales</taxon>
        <taxon>Micrococcaceae</taxon>
        <taxon>Arthrobacter</taxon>
    </lineage>
</organism>
<dbReference type="CDD" id="cd06261">
    <property type="entry name" value="TM_PBP2"/>
    <property type="match status" value="1"/>
</dbReference>
<evidence type="ECO:0000256" key="7">
    <source>
        <dbReference type="RuleBase" id="RU363032"/>
    </source>
</evidence>
<evidence type="ECO:0000256" key="4">
    <source>
        <dbReference type="ARBA" id="ARBA00022692"/>
    </source>
</evidence>
<evidence type="ECO:0000259" key="8">
    <source>
        <dbReference type="PROSITE" id="PS50928"/>
    </source>
</evidence>
<dbReference type="PANTHER" id="PTHR43744:SF8">
    <property type="entry name" value="SN-GLYCEROL-3-PHOSPHATE TRANSPORT SYSTEM PERMEASE PROTEIN UGPE"/>
    <property type="match status" value="1"/>
</dbReference>
<evidence type="ECO:0000256" key="6">
    <source>
        <dbReference type="ARBA" id="ARBA00023136"/>
    </source>
</evidence>
<dbReference type="Pfam" id="PF00528">
    <property type="entry name" value="BPD_transp_1"/>
    <property type="match status" value="1"/>
</dbReference>
<evidence type="ECO:0000256" key="1">
    <source>
        <dbReference type="ARBA" id="ARBA00004651"/>
    </source>
</evidence>
<dbReference type="InterPro" id="IPR035906">
    <property type="entry name" value="MetI-like_sf"/>
</dbReference>
<evidence type="ECO:0000256" key="5">
    <source>
        <dbReference type="ARBA" id="ARBA00022989"/>
    </source>
</evidence>
<feature type="transmembrane region" description="Helical" evidence="7">
    <location>
        <begin position="90"/>
        <end position="111"/>
    </location>
</feature>